<accession>A0A1T5D2A4</accession>
<comment type="similarity">
    <text evidence="1 2">Belongs to the anti-sigma-factor antagonist family.</text>
</comment>
<protein>
    <recommendedName>
        <fullName evidence="2">Anti-sigma factor antagonist</fullName>
    </recommendedName>
</protein>
<dbReference type="OrthoDB" id="9796076at2"/>
<dbReference type="CDD" id="cd07043">
    <property type="entry name" value="STAS_anti-anti-sigma_factors"/>
    <property type="match status" value="1"/>
</dbReference>
<keyword evidence="5" id="KW-1185">Reference proteome</keyword>
<dbReference type="Gene3D" id="3.30.750.24">
    <property type="entry name" value="STAS domain"/>
    <property type="match status" value="1"/>
</dbReference>
<evidence type="ECO:0000259" key="3">
    <source>
        <dbReference type="PROSITE" id="PS50801"/>
    </source>
</evidence>
<evidence type="ECO:0000313" key="4">
    <source>
        <dbReference type="EMBL" id="SKB65610.1"/>
    </source>
</evidence>
<name>A0A1T5D2A4_9SPHN</name>
<gene>
    <name evidence="4" type="ORF">SAMN06295920_104487</name>
</gene>
<dbReference type="InterPro" id="IPR003658">
    <property type="entry name" value="Anti-sigma_ant"/>
</dbReference>
<reference evidence="5" key="1">
    <citation type="submission" date="2017-02" db="EMBL/GenBank/DDBJ databases">
        <authorList>
            <person name="Varghese N."/>
            <person name="Submissions S."/>
        </authorList>
    </citation>
    <scope>NUCLEOTIDE SEQUENCE [LARGE SCALE GENOMIC DNA]</scope>
    <source>
        <strain evidence="5">UM2</strain>
    </source>
</reference>
<evidence type="ECO:0000256" key="1">
    <source>
        <dbReference type="ARBA" id="ARBA00009013"/>
    </source>
</evidence>
<dbReference type="PANTHER" id="PTHR33495">
    <property type="entry name" value="ANTI-SIGMA FACTOR ANTAGONIST TM_1081-RELATED-RELATED"/>
    <property type="match status" value="1"/>
</dbReference>
<dbReference type="InterPro" id="IPR002645">
    <property type="entry name" value="STAS_dom"/>
</dbReference>
<evidence type="ECO:0000256" key="2">
    <source>
        <dbReference type="RuleBase" id="RU003749"/>
    </source>
</evidence>
<dbReference type="NCBIfam" id="TIGR00377">
    <property type="entry name" value="ant_ant_sig"/>
    <property type="match status" value="1"/>
</dbReference>
<evidence type="ECO:0000313" key="5">
    <source>
        <dbReference type="Proteomes" id="UP000189818"/>
    </source>
</evidence>
<dbReference type="RefSeq" id="WP_079648368.1">
    <property type="nucleotide sequence ID" value="NZ_FUYM01000004.1"/>
</dbReference>
<dbReference type="SUPFAM" id="SSF52091">
    <property type="entry name" value="SpoIIaa-like"/>
    <property type="match status" value="1"/>
</dbReference>
<proteinExistence type="inferred from homology"/>
<dbReference type="PROSITE" id="PS50801">
    <property type="entry name" value="STAS"/>
    <property type="match status" value="1"/>
</dbReference>
<dbReference type="AlphaFoldDB" id="A0A1T5D2A4"/>
<organism evidence="4 5">
    <name type="scientific">Rhizorhabdus histidinilytica</name>
    <dbReference type="NCBI Taxonomy" id="439228"/>
    <lineage>
        <taxon>Bacteria</taxon>
        <taxon>Pseudomonadati</taxon>
        <taxon>Pseudomonadota</taxon>
        <taxon>Alphaproteobacteria</taxon>
        <taxon>Sphingomonadales</taxon>
        <taxon>Sphingomonadaceae</taxon>
        <taxon>Rhizorhabdus</taxon>
    </lineage>
</organism>
<dbReference type="Pfam" id="PF01740">
    <property type="entry name" value="STAS"/>
    <property type="match status" value="1"/>
</dbReference>
<dbReference type="InterPro" id="IPR036513">
    <property type="entry name" value="STAS_dom_sf"/>
</dbReference>
<feature type="domain" description="STAS" evidence="3">
    <location>
        <begin position="1"/>
        <end position="107"/>
    </location>
</feature>
<sequence>MTEIDTDGDITVVTVDRDRFDAVAAPGLKADFQQLGPVRKLVLDLSRVSFMDSTGLGALVSLLKMLGGNGAMAVAGVQPPVRKLFEMTRLDSLFRLTPNVEEAKAFLNG</sequence>
<dbReference type="Proteomes" id="UP000189818">
    <property type="component" value="Unassembled WGS sequence"/>
</dbReference>
<dbReference type="GO" id="GO:0043856">
    <property type="term" value="F:anti-sigma factor antagonist activity"/>
    <property type="evidence" value="ECO:0007669"/>
    <property type="project" value="InterPro"/>
</dbReference>
<dbReference type="EMBL" id="FUYM01000004">
    <property type="protein sequence ID" value="SKB65610.1"/>
    <property type="molecule type" value="Genomic_DNA"/>
</dbReference>
<dbReference type="STRING" id="439228.SAMN06295920_104487"/>